<organism evidence="1 2">
    <name type="scientific">Rhizophagus irregularis (strain DAOM 197198w)</name>
    <name type="common">Glomus intraradices</name>
    <dbReference type="NCBI Taxonomy" id="1432141"/>
    <lineage>
        <taxon>Eukaryota</taxon>
        <taxon>Fungi</taxon>
        <taxon>Fungi incertae sedis</taxon>
        <taxon>Mucoromycota</taxon>
        <taxon>Glomeromycotina</taxon>
        <taxon>Glomeromycetes</taxon>
        <taxon>Glomerales</taxon>
        <taxon>Glomeraceae</taxon>
        <taxon>Rhizophagus</taxon>
    </lineage>
</organism>
<comment type="caution">
    <text evidence="1">The sequence shown here is derived from an EMBL/GenBank/DDBJ whole genome shotgun (WGS) entry which is preliminary data.</text>
</comment>
<proteinExistence type="predicted"/>
<dbReference type="Proteomes" id="UP000022910">
    <property type="component" value="Unassembled WGS sequence"/>
</dbReference>
<protein>
    <submittedName>
        <fullName evidence="1">Uncharacterized protein</fullName>
    </submittedName>
</protein>
<evidence type="ECO:0000313" key="1">
    <source>
        <dbReference type="EMBL" id="EXX75460.1"/>
    </source>
</evidence>
<dbReference type="AlphaFoldDB" id="A0A015K7E3"/>
<sequence>MSSFIDGIRKITNSSHINPDEKICKTCNYKCCTKRFQQNFKSWTSDNNYIDKFIQDTQLSAHRDVKKALEWIPYNKLYNIKHIEENCYVANWIDGNILCWDRKNQIWIRRDQKMIVKLKKLNNPKAITLEFMDEIKIDYVFYGITHDPETKDYMMVLNERCKKCNIVCNAIHFQQNFKNWTSGNNDIDKFIQDTQLSAHEKVKNALEWISYNRLYNINEYMSENNRVANWIDGNMISWNNQNWKREGQNIIVKLKQINDSKNIVLEFKDEINKAYGVTQDPKTKNYIMV</sequence>
<keyword evidence="2" id="KW-1185">Reference proteome</keyword>
<evidence type="ECO:0000313" key="2">
    <source>
        <dbReference type="Proteomes" id="UP000022910"/>
    </source>
</evidence>
<dbReference type="HOGENOM" id="CLU_000288_7_8_1"/>
<name>A0A015K7E3_RHIIW</name>
<gene>
    <name evidence="1" type="ORF">RirG_041710</name>
</gene>
<accession>A0A015K7E3</accession>
<dbReference type="EMBL" id="JEMT01012417">
    <property type="protein sequence ID" value="EXX75460.1"/>
    <property type="molecule type" value="Genomic_DNA"/>
</dbReference>
<reference evidence="1 2" key="1">
    <citation type="submission" date="2014-02" db="EMBL/GenBank/DDBJ databases">
        <title>Single nucleus genome sequencing reveals high similarity among nuclei of an endomycorrhizal fungus.</title>
        <authorList>
            <person name="Lin K."/>
            <person name="Geurts R."/>
            <person name="Zhang Z."/>
            <person name="Limpens E."/>
            <person name="Saunders D.G."/>
            <person name="Mu D."/>
            <person name="Pang E."/>
            <person name="Cao H."/>
            <person name="Cha H."/>
            <person name="Lin T."/>
            <person name="Zhou Q."/>
            <person name="Shang Y."/>
            <person name="Li Y."/>
            <person name="Ivanov S."/>
            <person name="Sharma T."/>
            <person name="Velzen R.V."/>
            <person name="Ruijter N.D."/>
            <person name="Aanen D.K."/>
            <person name="Win J."/>
            <person name="Kamoun S."/>
            <person name="Bisseling T."/>
            <person name="Huang S."/>
        </authorList>
    </citation>
    <scope>NUCLEOTIDE SEQUENCE [LARGE SCALE GENOMIC DNA]</scope>
    <source>
        <strain evidence="2">DAOM197198w</strain>
    </source>
</reference>
<dbReference type="Gene3D" id="1.10.10.1010">
    <property type="entry name" value="Intein homing endonuclease, domain IV"/>
    <property type="match status" value="2"/>
</dbReference>